<accession>A0A381UIC3</accession>
<gene>
    <name evidence="1" type="ORF">METZ01_LOCUS80578</name>
</gene>
<feature type="non-terminal residue" evidence="1">
    <location>
        <position position="1"/>
    </location>
</feature>
<sequence>VYEDCPKEREVTNNIRTSFFIVLAFLLKLNVQKPP</sequence>
<proteinExistence type="predicted"/>
<dbReference type="EMBL" id="UINC01006470">
    <property type="protein sequence ID" value="SVA27724.1"/>
    <property type="molecule type" value="Genomic_DNA"/>
</dbReference>
<organism evidence="1">
    <name type="scientific">marine metagenome</name>
    <dbReference type="NCBI Taxonomy" id="408172"/>
    <lineage>
        <taxon>unclassified sequences</taxon>
        <taxon>metagenomes</taxon>
        <taxon>ecological metagenomes</taxon>
    </lineage>
</organism>
<name>A0A381UIC3_9ZZZZ</name>
<evidence type="ECO:0000313" key="1">
    <source>
        <dbReference type="EMBL" id="SVA27724.1"/>
    </source>
</evidence>
<protein>
    <submittedName>
        <fullName evidence="1">Uncharacterized protein</fullName>
    </submittedName>
</protein>
<reference evidence="1" key="1">
    <citation type="submission" date="2018-05" db="EMBL/GenBank/DDBJ databases">
        <authorList>
            <person name="Lanie J.A."/>
            <person name="Ng W.-L."/>
            <person name="Kazmierczak K.M."/>
            <person name="Andrzejewski T.M."/>
            <person name="Davidsen T.M."/>
            <person name="Wayne K.J."/>
            <person name="Tettelin H."/>
            <person name="Glass J.I."/>
            <person name="Rusch D."/>
            <person name="Podicherti R."/>
            <person name="Tsui H.-C.T."/>
            <person name="Winkler M.E."/>
        </authorList>
    </citation>
    <scope>NUCLEOTIDE SEQUENCE</scope>
</reference>
<dbReference type="AlphaFoldDB" id="A0A381UIC3"/>